<reference evidence="1 2" key="1">
    <citation type="submission" date="2024-04" db="EMBL/GenBank/DDBJ databases">
        <authorList>
            <person name="Rising A."/>
            <person name="Reimegard J."/>
            <person name="Sonavane S."/>
            <person name="Akerstrom W."/>
            <person name="Nylinder S."/>
            <person name="Hedman E."/>
            <person name="Kallberg Y."/>
        </authorList>
    </citation>
    <scope>NUCLEOTIDE SEQUENCE [LARGE SCALE GENOMIC DNA]</scope>
</reference>
<proteinExistence type="predicted"/>
<protein>
    <recommendedName>
        <fullName evidence="3">DUF19 domain-containing protein</fullName>
    </recommendedName>
</protein>
<dbReference type="AlphaFoldDB" id="A0AAV2BL39"/>
<gene>
    <name evidence="1" type="ORF">LARSCL_LOCUS20031</name>
</gene>
<organism evidence="1 2">
    <name type="scientific">Larinioides sclopetarius</name>
    <dbReference type="NCBI Taxonomy" id="280406"/>
    <lineage>
        <taxon>Eukaryota</taxon>
        <taxon>Metazoa</taxon>
        <taxon>Ecdysozoa</taxon>
        <taxon>Arthropoda</taxon>
        <taxon>Chelicerata</taxon>
        <taxon>Arachnida</taxon>
        <taxon>Araneae</taxon>
        <taxon>Araneomorphae</taxon>
        <taxon>Entelegynae</taxon>
        <taxon>Araneoidea</taxon>
        <taxon>Araneidae</taxon>
        <taxon>Larinioides</taxon>
    </lineage>
</organism>
<dbReference type="EMBL" id="CAXIEN010000410">
    <property type="protein sequence ID" value="CAL1296981.1"/>
    <property type="molecule type" value="Genomic_DNA"/>
</dbReference>
<evidence type="ECO:0000313" key="2">
    <source>
        <dbReference type="Proteomes" id="UP001497382"/>
    </source>
</evidence>
<sequence>MFREIPREKDVFNDLCLDMIESVKCLEEYDLKCAEQKQRRLMEPRRYANISSVLSEICEEGSPLNEVVTSNLKCFNETFSNTNCRLEKEDFLDSFKEDVTLDEFTESIGFVPERIHCIAELRLLGCLLEDISRNCGQRARNATVEFIQRTSFAVDKCPLESRETLLEDIDTFDLTEGQKTFAISEQERMKISDEA</sequence>
<dbReference type="Proteomes" id="UP001497382">
    <property type="component" value="Unassembled WGS sequence"/>
</dbReference>
<keyword evidence="2" id="KW-1185">Reference proteome</keyword>
<evidence type="ECO:0008006" key="3">
    <source>
        <dbReference type="Google" id="ProtNLM"/>
    </source>
</evidence>
<name>A0AAV2BL39_9ARAC</name>
<comment type="caution">
    <text evidence="1">The sequence shown here is derived from an EMBL/GenBank/DDBJ whole genome shotgun (WGS) entry which is preliminary data.</text>
</comment>
<accession>A0AAV2BL39</accession>
<evidence type="ECO:0000313" key="1">
    <source>
        <dbReference type="EMBL" id="CAL1296981.1"/>
    </source>
</evidence>